<dbReference type="AlphaFoldDB" id="F6DC66"/>
<evidence type="ECO:0000256" key="6">
    <source>
        <dbReference type="ARBA" id="ARBA00022801"/>
    </source>
</evidence>
<keyword evidence="9 10" id="KW-0464">Manganese</keyword>
<organism evidence="12 13">
    <name type="scientific">Thiomicrospira cyclica (strain DSM 14477 / JCM 11371 / ALM1)</name>
    <name type="common">Thioalkalimicrobium cyclicum</name>
    <dbReference type="NCBI Taxonomy" id="717773"/>
    <lineage>
        <taxon>Bacteria</taxon>
        <taxon>Pseudomonadati</taxon>
        <taxon>Pseudomonadota</taxon>
        <taxon>Gammaproteobacteria</taxon>
        <taxon>Thiotrichales</taxon>
        <taxon>Piscirickettsiaceae</taxon>
        <taxon>Thiomicrospira</taxon>
    </lineage>
</organism>
<comment type="cofactor">
    <cofactor evidence="10">
        <name>Mn(2+)</name>
        <dbReference type="ChEBI" id="CHEBI:29035"/>
    </cofactor>
    <text evidence="10">Binds 2 Mn(2+) ions per subunit in a binuclear metal center.</text>
</comment>
<dbReference type="SUPFAM" id="SSF56300">
    <property type="entry name" value="Metallo-dependent phosphatases"/>
    <property type="match status" value="1"/>
</dbReference>
<keyword evidence="7 10" id="KW-0443">Lipid metabolism</keyword>
<dbReference type="NCBIfam" id="NF003743">
    <property type="entry name" value="PRK05340.1"/>
    <property type="match status" value="1"/>
</dbReference>
<evidence type="ECO:0000256" key="7">
    <source>
        <dbReference type="ARBA" id="ARBA00023098"/>
    </source>
</evidence>
<comment type="subcellular location">
    <subcellularLocation>
        <location evidence="10">Cell inner membrane</location>
        <topology evidence="10">Peripheral membrane protein</topology>
        <orientation evidence="10">Cytoplasmic side</orientation>
    </subcellularLocation>
</comment>
<feature type="binding site" evidence="10">
    <location>
        <position position="173"/>
    </location>
    <ligand>
        <name>substrate</name>
    </ligand>
</feature>
<dbReference type="Proteomes" id="UP000009232">
    <property type="component" value="Chromosome"/>
</dbReference>
<evidence type="ECO:0000256" key="1">
    <source>
        <dbReference type="ARBA" id="ARBA00022475"/>
    </source>
</evidence>
<feature type="binding site" evidence="10">
    <location>
        <position position="202"/>
    </location>
    <ligand>
        <name>Mn(2+)</name>
        <dbReference type="ChEBI" id="CHEBI:29035"/>
        <label>2</label>
    </ligand>
</feature>
<keyword evidence="13" id="KW-1185">Reference proteome</keyword>
<dbReference type="InterPro" id="IPR029052">
    <property type="entry name" value="Metallo-depent_PP-like"/>
</dbReference>
<dbReference type="UniPathway" id="UPA00359">
    <property type="reaction ID" value="UER00480"/>
</dbReference>
<keyword evidence="4 10" id="KW-0441">Lipid A biosynthesis</keyword>
<comment type="similarity">
    <text evidence="10">Belongs to the LpxH family.</text>
</comment>
<evidence type="ECO:0000256" key="10">
    <source>
        <dbReference type="HAMAP-Rule" id="MF_00575"/>
    </source>
</evidence>
<comment type="pathway">
    <text evidence="10">Glycolipid biosynthesis; lipid IV(A) biosynthesis; lipid IV(A) from (3R)-3-hydroxytetradecanoyl-[acyl-carrier-protein] and UDP-N-acetyl-alpha-D-glucosamine: step 4/6.</text>
</comment>
<feature type="binding site" evidence="10">
    <location>
        <position position="45"/>
    </location>
    <ligand>
        <name>Mn(2+)</name>
        <dbReference type="ChEBI" id="CHEBI:29035"/>
        <label>1</label>
    </ligand>
</feature>
<sequence length="247" mass="28356">MVADIHLIPATESDQLAPPHPINQAFLAFLTGPAKAADQLIIMGDLFEVWLGDDISMAFYQREIDAIAQLSRQGTDIYIGLGNRDFLIGNDLLKACQAKGLFDDIIALEHKQQPAILLMHGDSLCTNDKAYQRMRFWLQQTWIKGLLRRLPKIWRLKLAQQLREKSTTANQHKTWDIMDVSDEALKQLWQKFPDSPYLIHGHTHRPGHHYYATKKQRWVLGDWQADGASYVTIDHGQPSLSRFNYPI</sequence>
<dbReference type="GO" id="GO:0005737">
    <property type="term" value="C:cytoplasm"/>
    <property type="evidence" value="ECO:0007669"/>
    <property type="project" value="InterPro"/>
</dbReference>
<name>F6DC66_THICA</name>
<evidence type="ECO:0000256" key="5">
    <source>
        <dbReference type="ARBA" id="ARBA00022723"/>
    </source>
</evidence>
<feature type="binding site" evidence="10">
    <location>
        <position position="202"/>
    </location>
    <ligand>
        <name>substrate</name>
    </ligand>
</feature>
<dbReference type="Pfam" id="PF00149">
    <property type="entry name" value="Metallophos"/>
    <property type="match status" value="1"/>
</dbReference>
<dbReference type="Gene3D" id="3.60.21.10">
    <property type="match status" value="1"/>
</dbReference>
<keyword evidence="8 10" id="KW-0472">Membrane</keyword>
<comment type="catalytic activity">
    <reaction evidence="10">
        <text>UDP-2-N,3-O-bis[(3R)-3-hydroxytetradecanoyl]-alpha-D-glucosamine + H2O = 2-N,3-O-bis[(3R)-3-hydroxytetradecanoyl]-alpha-D-glucosaminyl 1-phosphate + UMP + 2 H(+)</text>
        <dbReference type="Rhea" id="RHEA:25213"/>
        <dbReference type="ChEBI" id="CHEBI:15377"/>
        <dbReference type="ChEBI" id="CHEBI:15378"/>
        <dbReference type="ChEBI" id="CHEBI:57865"/>
        <dbReference type="ChEBI" id="CHEBI:57957"/>
        <dbReference type="ChEBI" id="CHEBI:78847"/>
        <dbReference type="EC" id="3.6.1.54"/>
    </reaction>
</comment>
<feature type="binding site" evidence="10">
    <location>
        <position position="45"/>
    </location>
    <ligand>
        <name>Mn(2+)</name>
        <dbReference type="ChEBI" id="CHEBI:29035"/>
        <label>2</label>
    </ligand>
</feature>
<feature type="binding site" evidence="10">
    <location>
        <position position="6"/>
    </location>
    <ligand>
        <name>Mn(2+)</name>
        <dbReference type="ChEBI" id="CHEBI:29035"/>
        <label>1</label>
    </ligand>
</feature>
<dbReference type="HOGENOM" id="CLU_074586_0_0_6"/>
<evidence type="ECO:0000256" key="4">
    <source>
        <dbReference type="ARBA" id="ARBA00022556"/>
    </source>
</evidence>
<feature type="binding site" evidence="10">
    <location>
        <position position="120"/>
    </location>
    <ligand>
        <name>Mn(2+)</name>
        <dbReference type="ChEBI" id="CHEBI:29035"/>
        <label>2</label>
    </ligand>
</feature>
<gene>
    <name evidence="10" type="primary">lpxH</name>
    <name evidence="12" type="ordered locus">Thicy_0680</name>
</gene>
<dbReference type="STRING" id="717773.Thicy_0680"/>
<dbReference type="InterPro" id="IPR010138">
    <property type="entry name" value="UDP-diacylglucosamine_Hdrlase"/>
</dbReference>
<evidence type="ECO:0000256" key="3">
    <source>
        <dbReference type="ARBA" id="ARBA00022519"/>
    </source>
</evidence>
<keyword evidence="1 10" id="KW-1003">Cell membrane</keyword>
<keyword evidence="2 10" id="KW-0444">Lipid biosynthesis</keyword>
<accession>F6DC66</accession>
<dbReference type="NCBIfam" id="TIGR01854">
    <property type="entry name" value="lipid_A_lpxH"/>
    <property type="match status" value="1"/>
</dbReference>
<protein>
    <recommendedName>
        <fullName evidence="10">UDP-2,3-diacylglucosamine hydrolase</fullName>
        <ecNumber evidence="10">3.6.1.54</ecNumber>
    </recommendedName>
    <alternativeName>
        <fullName evidence="10">UDP-2,3-diacylglucosamine diphosphatase</fullName>
    </alternativeName>
</protein>
<feature type="binding site" evidence="10">
    <location>
        <begin position="83"/>
        <end position="84"/>
    </location>
    <ligand>
        <name>substrate</name>
    </ligand>
</feature>
<dbReference type="PANTHER" id="PTHR34990">
    <property type="entry name" value="UDP-2,3-DIACYLGLUCOSAMINE HYDROLASE-RELATED"/>
    <property type="match status" value="1"/>
</dbReference>
<feature type="binding site" evidence="10">
    <location>
        <position position="83"/>
    </location>
    <ligand>
        <name>Mn(2+)</name>
        <dbReference type="ChEBI" id="CHEBI:29035"/>
        <label>2</label>
    </ligand>
</feature>
<dbReference type="GO" id="GO:0019897">
    <property type="term" value="C:extrinsic component of plasma membrane"/>
    <property type="evidence" value="ECO:0007669"/>
    <property type="project" value="UniProtKB-UniRule"/>
</dbReference>
<keyword evidence="5 10" id="KW-0479">Metal-binding</keyword>
<feature type="binding site" evidence="10">
    <location>
        <position position="166"/>
    </location>
    <ligand>
        <name>substrate</name>
    </ligand>
</feature>
<dbReference type="GO" id="GO:0009245">
    <property type="term" value="P:lipid A biosynthetic process"/>
    <property type="evidence" value="ECO:0007669"/>
    <property type="project" value="UniProtKB-UniRule"/>
</dbReference>
<evidence type="ECO:0000313" key="12">
    <source>
        <dbReference type="EMBL" id="AEG31452.1"/>
    </source>
</evidence>
<evidence type="ECO:0000256" key="8">
    <source>
        <dbReference type="ARBA" id="ARBA00023136"/>
    </source>
</evidence>
<evidence type="ECO:0000313" key="13">
    <source>
        <dbReference type="Proteomes" id="UP000009232"/>
    </source>
</evidence>
<dbReference type="InterPro" id="IPR004843">
    <property type="entry name" value="Calcineurin-like_PHP"/>
</dbReference>
<keyword evidence="6 10" id="KW-0378">Hydrolase</keyword>
<comment type="function">
    <text evidence="10">Hydrolyzes the pyrophosphate bond of UDP-2,3-diacylglucosamine to yield 2,3-diacylglucosamine 1-phosphate (lipid X) and UMP by catalyzing the attack of water at the alpha-P atom. Involved in the biosynthesis of lipid A, a phosphorylated glycolipid that anchors the lipopolysaccharide to the outer membrane of the cell.</text>
</comment>
<dbReference type="EC" id="3.6.1.54" evidence="10"/>
<feature type="binding site" evidence="10">
    <location>
        <position position="204"/>
    </location>
    <ligand>
        <name>Mn(2+)</name>
        <dbReference type="ChEBI" id="CHEBI:29035"/>
        <label>1</label>
    </ligand>
</feature>
<dbReference type="eggNOG" id="COG2908">
    <property type="taxonomic scope" value="Bacteria"/>
</dbReference>
<feature type="binding site" evidence="10">
    <location>
        <position position="128"/>
    </location>
    <ligand>
        <name>substrate</name>
    </ligand>
</feature>
<dbReference type="EMBL" id="CP002776">
    <property type="protein sequence ID" value="AEG31452.1"/>
    <property type="molecule type" value="Genomic_DNA"/>
</dbReference>
<proteinExistence type="inferred from homology"/>
<keyword evidence="3 10" id="KW-0997">Cell inner membrane</keyword>
<dbReference type="PANTHER" id="PTHR34990:SF1">
    <property type="entry name" value="UDP-2,3-DIACYLGLUCOSAMINE HYDROLASE"/>
    <property type="match status" value="1"/>
</dbReference>
<dbReference type="KEGG" id="tcy:Thicy_0680"/>
<dbReference type="GO" id="GO:0008758">
    <property type="term" value="F:UDP-2,3-diacylglucosamine hydrolase activity"/>
    <property type="evidence" value="ECO:0007669"/>
    <property type="project" value="UniProtKB-UniRule"/>
</dbReference>
<dbReference type="InterPro" id="IPR043461">
    <property type="entry name" value="LpxH-like"/>
</dbReference>
<evidence type="ECO:0000256" key="2">
    <source>
        <dbReference type="ARBA" id="ARBA00022516"/>
    </source>
</evidence>
<feature type="binding site" evidence="10">
    <location>
        <position position="4"/>
    </location>
    <ligand>
        <name>Mn(2+)</name>
        <dbReference type="ChEBI" id="CHEBI:29035"/>
        <label>1</label>
    </ligand>
</feature>
<dbReference type="HAMAP" id="MF_00575">
    <property type="entry name" value="LpxH"/>
    <property type="match status" value="1"/>
</dbReference>
<feature type="binding site" evidence="10">
    <location>
        <position position="170"/>
    </location>
    <ligand>
        <name>substrate</name>
    </ligand>
</feature>
<evidence type="ECO:0000259" key="11">
    <source>
        <dbReference type="Pfam" id="PF00149"/>
    </source>
</evidence>
<dbReference type="GO" id="GO:0030145">
    <property type="term" value="F:manganese ion binding"/>
    <property type="evidence" value="ECO:0007669"/>
    <property type="project" value="UniProtKB-UniRule"/>
</dbReference>
<evidence type="ECO:0000256" key="9">
    <source>
        <dbReference type="ARBA" id="ARBA00023211"/>
    </source>
</evidence>
<feature type="domain" description="Calcineurin-like phosphoesterase" evidence="11">
    <location>
        <begin position="2"/>
        <end position="206"/>
    </location>
</feature>
<reference evidence="12 13" key="1">
    <citation type="submission" date="2011-05" db="EMBL/GenBank/DDBJ databases">
        <title>Complete sequence of Thioalkalimicrobium cyclicum ALM1.</title>
        <authorList>
            <consortium name="US DOE Joint Genome Institute"/>
            <person name="Lucas S."/>
            <person name="Han J."/>
            <person name="Lapidus A."/>
            <person name="Cheng J.-F."/>
            <person name="Goodwin L."/>
            <person name="Pitluck S."/>
            <person name="Peters L."/>
            <person name="Mikhailova N."/>
            <person name="Davenport K."/>
            <person name="Han C."/>
            <person name="Tapia R."/>
            <person name="Land M."/>
            <person name="Hauser L."/>
            <person name="Kyrpides N."/>
            <person name="Ivanova N."/>
            <person name="Pagani I."/>
            <person name="Kappler U."/>
            <person name="Woyke T."/>
        </authorList>
    </citation>
    <scope>NUCLEOTIDE SEQUENCE [LARGE SCALE GENOMIC DNA]</scope>
    <source>
        <strain evidence="13">DSM 14477 / JCM 11371 / ALM1</strain>
    </source>
</reference>
<dbReference type="CDD" id="cd07398">
    <property type="entry name" value="MPP_YbbF-LpxH"/>
    <property type="match status" value="1"/>
</dbReference>